<evidence type="ECO:0008006" key="4">
    <source>
        <dbReference type="Google" id="ProtNLM"/>
    </source>
</evidence>
<feature type="transmembrane region" description="Helical" evidence="1">
    <location>
        <begin position="50"/>
        <end position="69"/>
    </location>
</feature>
<dbReference type="Gene3D" id="1.20.210.10">
    <property type="entry name" value="Cytochrome c oxidase-like, subunit I domain"/>
    <property type="match status" value="1"/>
</dbReference>
<evidence type="ECO:0000256" key="1">
    <source>
        <dbReference type="SAM" id="Phobius"/>
    </source>
</evidence>
<feature type="transmembrane region" description="Helical" evidence="1">
    <location>
        <begin position="17"/>
        <end position="38"/>
    </location>
</feature>
<dbReference type="RefSeq" id="WP_063186483.1">
    <property type="nucleotide sequence ID" value="NZ_CP018095.1"/>
</dbReference>
<dbReference type="SUPFAM" id="SSF81442">
    <property type="entry name" value="Cytochrome c oxidase subunit I-like"/>
    <property type="match status" value="1"/>
</dbReference>
<gene>
    <name evidence="2" type="ORF">BOQ54_09985</name>
</gene>
<feature type="transmembrane region" description="Helical" evidence="1">
    <location>
        <begin position="81"/>
        <end position="102"/>
    </location>
</feature>
<sequence length="139" mass="14350">MIAGTTSTTPTRAVGRLFLRTAVVAGLAGLSLGIFMGASHDHTFRTVHAHINLVGWVSLFLFGLFYALLGTASTRLAKIHYGLATGGLILFAVGLPSIALGLPWGEPVAILASFATLFSMALFAYVVFTAGEAANPAAG</sequence>
<feature type="transmembrane region" description="Helical" evidence="1">
    <location>
        <begin position="108"/>
        <end position="128"/>
    </location>
</feature>
<accession>A0AAC9JSC7</accession>
<proteinExistence type="predicted"/>
<reference evidence="2 3" key="1">
    <citation type="submission" date="2016-11" db="EMBL/GenBank/DDBJ databases">
        <title>Complete genome sequence of the aerobically denitrifying bacterium Chelatococcus daeguensis TAD1.</title>
        <authorList>
            <person name="Yang Y."/>
            <person name="Huang S."/>
            <person name="Lin E."/>
        </authorList>
    </citation>
    <scope>NUCLEOTIDE SEQUENCE [LARGE SCALE GENOMIC DNA]</scope>
    <source>
        <strain evidence="2 3">TAD1</strain>
    </source>
</reference>
<protein>
    <recommendedName>
        <fullName evidence="4">Cytochrome-c oxidase</fullName>
    </recommendedName>
</protein>
<organism evidence="2 3">
    <name type="scientific">Chelatococcus daeguensis</name>
    <dbReference type="NCBI Taxonomy" id="444444"/>
    <lineage>
        <taxon>Bacteria</taxon>
        <taxon>Pseudomonadati</taxon>
        <taxon>Pseudomonadota</taxon>
        <taxon>Alphaproteobacteria</taxon>
        <taxon>Hyphomicrobiales</taxon>
        <taxon>Chelatococcaceae</taxon>
        <taxon>Chelatococcus</taxon>
    </lineage>
</organism>
<keyword evidence="1" id="KW-0812">Transmembrane</keyword>
<keyword evidence="1" id="KW-0472">Membrane</keyword>
<dbReference type="Proteomes" id="UP000182703">
    <property type="component" value="Chromosome"/>
</dbReference>
<dbReference type="AlphaFoldDB" id="A0AAC9JSC7"/>
<keyword evidence="1" id="KW-1133">Transmembrane helix</keyword>
<evidence type="ECO:0000313" key="2">
    <source>
        <dbReference type="EMBL" id="APF37616.1"/>
    </source>
</evidence>
<keyword evidence="3" id="KW-1185">Reference proteome</keyword>
<name>A0AAC9JSC7_9HYPH</name>
<dbReference type="KEGG" id="cdq:BOQ54_09985"/>
<evidence type="ECO:0000313" key="3">
    <source>
        <dbReference type="Proteomes" id="UP000182703"/>
    </source>
</evidence>
<dbReference type="EMBL" id="CP018095">
    <property type="protein sequence ID" value="APF37616.1"/>
    <property type="molecule type" value="Genomic_DNA"/>
</dbReference>
<dbReference type="InterPro" id="IPR036927">
    <property type="entry name" value="Cyt_c_oxase-like_su1_sf"/>
</dbReference>